<sequence length="215" mass="23201">MSRQHGAYRGCPPRPGEGDHAKRGGGESRHGARLPAGSCRVCARTRVPPPLAARAAPLPLQGSTDPPLQGEVARLKGVTEGCLRWWSARPRGLHPSTTHCVSGPPPLAGEDLLPLLLREGVRHNSTSAGERGLTPRRKTSRRTCGRRGLARQAWLGFRFANGWRRNTQACRQLGLVRAKRRRARLAGTVPAPGWKSCVSPPGGILLRIWGAGARL</sequence>
<dbReference type="EMBL" id="JACHLR010000001">
    <property type="protein sequence ID" value="MBB4856867.1"/>
    <property type="molecule type" value="Genomic_DNA"/>
</dbReference>
<organism evidence="2 3">
    <name type="scientific">Novosphingobium chloroacetimidivorans</name>
    <dbReference type="NCBI Taxonomy" id="1428314"/>
    <lineage>
        <taxon>Bacteria</taxon>
        <taxon>Pseudomonadati</taxon>
        <taxon>Pseudomonadota</taxon>
        <taxon>Alphaproteobacteria</taxon>
        <taxon>Sphingomonadales</taxon>
        <taxon>Sphingomonadaceae</taxon>
        <taxon>Novosphingobium</taxon>
    </lineage>
</organism>
<accession>A0A7W7NVA1</accession>
<evidence type="ECO:0000256" key="1">
    <source>
        <dbReference type="SAM" id="MobiDB-lite"/>
    </source>
</evidence>
<gene>
    <name evidence="2" type="ORF">HNO88_000164</name>
</gene>
<feature type="region of interest" description="Disordered" evidence="1">
    <location>
        <begin position="124"/>
        <end position="145"/>
    </location>
</feature>
<dbReference type="AlphaFoldDB" id="A0A7W7NVA1"/>
<dbReference type="Proteomes" id="UP000555448">
    <property type="component" value="Unassembled WGS sequence"/>
</dbReference>
<name>A0A7W7NVA1_9SPHN</name>
<feature type="compositionally biased region" description="Basic and acidic residues" evidence="1">
    <location>
        <begin position="16"/>
        <end position="30"/>
    </location>
</feature>
<evidence type="ECO:0000313" key="2">
    <source>
        <dbReference type="EMBL" id="MBB4856867.1"/>
    </source>
</evidence>
<keyword evidence="3" id="KW-1185">Reference proteome</keyword>
<feature type="region of interest" description="Disordered" evidence="1">
    <location>
        <begin position="1"/>
        <end position="34"/>
    </location>
</feature>
<protein>
    <submittedName>
        <fullName evidence="2">Uncharacterized protein</fullName>
    </submittedName>
</protein>
<proteinExistence type="predicted"/>
<evidence type="ECO:0000313" key="3">
    <source>
        <dbReference type="Proteomes" id="UP000555448"/>
    </source>
</evidence>
<reference evidence="2 3" key="1">
    <citation type="submission" date="2020-08" db="EMBL/GenBank/DDBJ databases">
        <title>Functional genomics of gut bacteria from endangered species of beetles.</title>
        <authorList>
            <person name="Carlos-Shanley C."/>
        </authorList>
    </citation>
    <scope>NUCLEOTIDE SEQUENCE [LARGE SCALE GENOMIC DNA]</scope>
    <source>
        <strain evidence="2 3">S00245</strain>
    </source>
</reference>
<comment type="caution">
    <text evidence="2">The sequence shown here is derived from an EMBL/GenBank/DDBJ whole genome shotgun (WGS) entry which is preliminary data.</text>
</comment>
<feature type="compositionally biased region" description="Basic residues" evidence="1">
    <location>
        <begin position="134"/>
        <end position="145"/>
    </location>
</feature>